<organism evidence="6 7">
    <name type="scientific">Dehalococcoides mccartyi</name>
    <dbReference type="NCBI Taxonomy" id="61435"/>
    <lineage>
        <taxon>Bacteria</taxon>
        <taxon>Bacillati</taxon>
        <taxon>Chloroflexota</taxon>
        <taxon>Dehalococcoidia</taxon>
        <taxon>Dehalococcoidales</taxon>
        <taxon>Dehalococcoidaceae</taxon>
        <taxon>Dehalococcoides</taxon>
    </lineage>
</organism>
<dbReference type="InterPro" id="IPR058240">
    <property type="entry name" value="rSAM_sf"/>
</dbReference>
<dbReference type="SUPFAM" id="SSF102114">
    <property type="entry name" value="Radical SAM enzymes"/>
    <property type="match status" value="1"/>
</dbReference>
<dbReference type="Gene3D" id="3.20.20.70">
    <property type="entry name" value="Aldolase class I"/>
    <property type="match status" value="1"/>
</dbReference>
<dbReference type="Pfam" id="PF04055">
    <property type="entry name" value="Radical_SAM"/>
    <property type="match status" value="1"/>
</dbReference>
<evidence type="ECO:0000256" key="4">
    <source>
        <dbReference type="ARBA" id="ARBA00023014"/>
    </source>
</evidence>
<evidence type="ECO:0000259" key="5">
    <source>
        <dbReference type="PROSITE" id="PS51918"/>
    </source>
</evidence>
<evidence type="ECO:0000256" key="2">
    <source>
        <dbReference type="ARBA" id="ARBA00022723"/>
    </source>
</evidence>
<gene>
    <name evidence="6" type="ORF">VLL09_04685</name>
</gene>
<evidence type="ECO:0000256" key="3">
    <source>
        <dbReference type="ARBA" id="ARBA00023004"/>
    </source>
</evidence>
<name>A0AB38Z7X4_9CHLR</name>
<keyword evidence="4" id="KW-0411">Iron-sulfur</keyword>
<dbReference type="InterPro" id="IPR013785">
    <property type="entry name" value="Aldolase_TIM"/>
</dbReference>
<keyword evidence="3" id="KW-0408">Iron</keyword>
<dbReference type="InterPro" id="IPR023885">
    <property type="entry name" value="4Fe4S-binding_SPASM_dom"/>
</dbReference>
<evidence type="ECO:0000313" key="7">
    <source>
        <dbReference type="Proteomes" id="UP001327986"/>
    </source>
</evidence>
<dbReference type="SFLD" id="SFLDG01386">
    <property type="entry name" value="main_SPASM_domain-containing"/>
    <property type="match status" value="1"/>
</dbReference>
<dbReference type="SFLD" id="SFLDG01067">
    <property type="entry name" value="SPASM/twitch_domain_containing"/>
    <property type="match status" value="1"/>
</dbReference>
<dbReference type="SFLD" id="SFLDS00029">
    <property type="entry name" value="Radical_SAM"/>
    <property type="match status" value="1"/>
</dbReference>
<dbReference type="EMBL" id="CP141531">
    <property type="protein sequence ID" value="WRO06689.1"/>
    <property type="molecule type" value="Genomic_DNA"/>
</dbReference>
<evidence type="ECO:0000313" key="6">
    <source>
        <dbReference type="EMBL" id="WRO06689.1"/>
    </source>
</evidence>
<keyword evidence="2" id="KW-0479">Metal-binding</keyword>
<dbReference type="PROSITE" id="PS51918">
    <property type="entry name" value="RADICAL_SAM"/>
    <property type="match status" value="1"/>
</dbReference>
<dbReference type="CDD" id="cd01335">
    <property type="entry name" value="Radical_SAM"/>
    <property type="match status" value="1"/>
</dbReference>
<dbReference type="RefSeq" id="WP_324664196.1">
    <property type="nucleotide sequence ID" value="NZ_CP141531.1"/>
</dbReference>
<dbReference type="GO" id="GO:0003824">
    <property type="term" value="F:catalytic activity"/>
    <property type="evidence" value="ECO:0007669"/>
    <property type="project" value="InterPro"/>
</dbReference>
<dbReference type="Pfam" id="PF13186">
    <property type="entry name" value="SPASM"/>
    <property type="match status" value="1"/>
</dbReference>
<proteinExistence type="predicted"/>
<dbReference type="CDD" id="cd21128">
    <property type="entry name" value="SPASM_rSAM"/>
    <property type="match status" value="1"/>
</dbReference>
<dbReference type="GO" id="GO:0051536">
    <property type="term" value="F:iron-sulfur cluster binding"/>
    <property type="evidence" value="ECO:0007669"/>
    <property type="project" value="UniProtKB-KW"/>
</dbReference>
<dbReference type="SMART" id="SM00729">
    <property type="entry name" value="Elp3"/>
    <property type="match status" value="1"/>
</dbReference>
<dbReference type="PANTHER" id="PTHR43524:SF1">
    <property type="entry name" value="RADICAL SAM SUPERFAMILY PROTEIN"/>
    <property type="match status" value="1"/>
</dbReference>
<dbReference type="Proteomes" id="UP001327986">
    <property type="component" value="Chromosome"/>
</dbReference>
<accession>A0AB38Z7X4</accession>
<keyword evidence="1" id="KW-0949">S-adenosyl-L-methionine</keyword>
<dbReference type="GO" id="GO:0046872">
    <property type="term" value="F:metal ion binding"/>
    <property type="evidence" value="ECO:0007669"/>
    <property type="project" value="UniProtKB-KW"/>
</dbReference>
<evidence type="ECO:0000256" key="1">
    <source>
        <dbReference type="ARBA" id="ARBA00022691"/>
    </source>
</evidence>
<sequence>MALKEFAAKQAANQILPFVGRMSDRNLGRLLSVAKQVAPTDYTKSFMGSLERMNQEQHPTIELMRRVIRQTSPHVRKRVINSLLINELMRGNVIREELRNQGSAAPQAFLISPTMRCNLRCPGCYAANYSQKDDLELEVINRVVSEGKELGMFWVTILGGEPFVRPDMSEIYKKHPDVFFQVFTNGTLIDEEVARKLAKLGNVLVNFSLEGFEEETDARRGKGVFQKIIQGMDNLRSLGVPFGFSAMVTRHNVDTIVSDAFNEMLIEKGCLVGWHFLYIPEGRNADVSLMPTAEQRELMRRRGAQRIRNKKPLFIIDFWNDAPYAGGCIAGGRNYFHINAHGDVEPCIFVHLAVDSIKQKSLKDVINSPYFKAIRARQPYGENLLRPCMIIDHPNVLRGLCKEYQPYPTDGPVCGFTNSLAEDLDRYSEDSARVLDPVWEREFASTRPSTADKTPQCERSSG</sequence>
<feature type="domain" description="Radical SAM core" evidence="5">
    <location>
        <begin position="103"/>
        <end position="311"/>
    </location>
</feature>
<reference evidence="6" key="1">
    <citation type="submission" date="2023-12" db="EMBL/GenBank/DDBJ databases">
        <title>Isolation of organohalide respiring bacteria Dehalococcoides mccartyi strain GPTCE1 in groundwater collected near a chemical plant in Suzhou, China.</title>
        <authorList>
            <person name="Liu G."/>
        </authorList>
    </citation>
    <scope>NUCLEOTIDE SEQUENCE</scope>
    <source>
        <strain evidence="6">GPTCE1</strain>
    </source>
</reference>
<dbReference type="InterPro" id="IPR007197">
    <property type="entry name" value="rSAM"/>
</dbReference>
<dbReference type="PANTHER" id="PTHR43524">
    <property type="entry name" value="RADICAL SAM SUPERFAMILY PROTEIN"/>
    <property type="match status" value="1"/>
</dbReference>
<protein>
    <submittedName>
        <fullName evidence="6">Radical SAM protein</fullName>
    </submittedName>
</protein>
<dbReference type="AlphaFoldDB" id="A0AB38Z7X4"/>
<dbReference type="InterPro" id="IPR006638">
    <property type="entry name" value="Elp3/MiaA/NifB-like_rSAM"/>
</dbReference>